<keyword evidence="3" id="KW-1185">Reference proteome</keyword>
<evidence type="ECO:0000259" key="1">
    <source>
        <dbReference type="Pfam" id="PF25597"/>
    </source>
</evidence>
<organism evidence="2 3">
    <name type="scientific">Henosepilachna vigintioctopunctata</name>
    <dbReference type="NCBI Taxonomy" id="420089"/>
    <lineage>
        <taxon>Eukaryota</taxon>
        <taxon>Metazoa</taxon>
        <taxon>Ecdysozoa</taxon>
        <taxon>Arthropoda</taxon>
        <taxon>Hexapoda</taxon>
        <taxon>Insecta</taxon>
        <taxon>Pterygota</taxon>
        <taxon>Neoptera</taxon>
        <taxon>Endopterygota</taxon>
        <taxon>Coleoptera</taxon>
        <taxon>Polyphaga</taxon>
        <taxon>Cucujiformia</taxon>
        <taxon>Coccinelloidea</taxon>
        <taxon>Coccinellidae</taxon>
        <taxon>Epilachninae</taxon>
        <taxon>Epilachnini</taxon>
        <taxon>Henosepilachna</taxon>
    </lineage>
</organism>
<evidence type="ECO:0000313" key="2">
    <source>
        <dbReference type="EMBL" id="KAK9876354.1"/>
    </source>
</evidence>
<protein>
    <recommendedName>
        <fullName evidence="1">Retroviral polymerase SH3-like domain-containing protein</fullName>
    </recommendedName>
</protein>
<gene>
    <name evidence="2" type="ORF">WA026_012663</name>
</gene>
<evidence type="ECO:0000313" key="3">
    <source>
        <dbReference type="Proteomes" id="UP001431783"/>
    </source>
</evidence>
<comment type="caution">
    <text evidence="2">The sequence shown here is derived from an EMBL/GenBank/DDBJ whole genome shotgun (WGS) entry which is preliminary data.</text>
</comment>
<feature type="domain" description="Retroviral polymerase SH3-like" evidence="1">
    <location>
        <begin position="45"/>
        <end position="87"/>
    </location>
</feature>
<dbReference type="EMBL" id="JARQZJ010000036">
    <property type="protein sequence ID" value="KAK9876354.1"/>
    <property type="molecule type" value="Genomic_DNA"/>
</dbReference>
<name>A0AAW1U6R0_9CUCU</name>
<reference evidence="2 3" key="1">
    <citation type="submission" date="2023-03" db="EMBL/GenBank/DDBJ databases">
        <title>Genome insight into feeding habits of ladybird beetles.</title>
        <authorList>
            <person name="Li H.-S."/>
            <person name="Huang Y.-H."/>
            <person name="Pang H."/>
        </authorList>
    </citation>
    <scope>NUCLEOTIDE SEQUENCE [LARGE SCALE GENOMIC DNA]</scope>
    <source>
        <strain evidence="2">SYSU_2023b</strain>
        <tissue evidence="2">Whole body</tissue>
    </source>
</reference>
<sequence length="150" mass="17136">MGAFVSKTNISGSSEKVNKIKSEVTCIKCEKTDHFINRKSNIDTKEEKQKRNKNSKQLILIGFSDCTKGYGLYNPNEKKVNVRRDAIRRNFGITNADASGKFLITGINRFRNGSNKPNKVDHRAVLVKENHNIMNSLENHYSHHCQKENN</sequence>
<dbReference type="Pfam" id="PF25597">
    <property type="entry name" value="SH3_retrovirus"/>
    <property type="match status" value="1"/>
</dbReference>
<accession>A0AAW1U6R0</accession>
<dbReference type="Proteomes" id="UP001431783">
    <property type="component" value="Unassembled WGS sequence"/>
</dbReference>
<dbReference type="InterPro" id="IPR057670">
    <property type="entry name" value="SH3_retrovirus"/>
</dbReference>
<dbReference type="AlphaFoldDB" id="A0AAW1U6R0"/>
<proteinExistence type="predicted"/>